<feature type="domain" description="Peptidase A1" evidence="3">
    <location>
        <begin position="17"/>
        <end position="317"/>
    </location>
</feature>
<dbReference type="PANTHER" id="PTHR47966">
    <property type="entry name" value="BETA-SITE APP-CLEAVING ENZYME, ISOFORM A-RELATED"/>
    <property type="match status" value="1"/>
</dbReference>
<proteinExistence type="inferred from homology"/>
<dbReference type="Proteomes" id="UP000502823">
    <property type="component" value="Unassembled WGS sequence"/>
</dbReference>
<dbReference type="CDD" id="cd05471">
    <property type="entry name" value="pepsin_like"/>
    <property type="match status" value="1"/>
</dbReference>
<gene>
    <name evidence="4" type="ORF">Cfor_04314</name>
</gene>
<dbReference type="AlphaFoldDB" id="A0A6L2PJA7"/>
<dbReference type="OrthoDB" id="771136at2759"/>
<keyword evidence="5" id="KW-1185">Reference proteome</keyword>
<dbReference type="InterPro" id="IPR001461">
    <property type="entry name" value="Aspartic_peptidase_A1"/>
</dbReference>
<evidence type="ECO:0000256" key="2">
    <source>
        <dbReference type="PIRSR" id="PIRSR601461-2"/>
    </source>
</evidence>
<comment type="similarity">
    <text evidence="1">Belongs to the peptidase A1 family.</text>
</comment>
<dbReference type="InterPro" id="IPR033121">
    <property type="entry name" value="PEPTIDASE_A1"/>
</dbReference>
<protein>
    <recommendedName>
        <fullName evidence="3">Peptidase A1 domain-containing protein</fullName>
    </recommendedName>
</protein>
<dbReference type="GO" id="GO:0006508">
    <property type="term" value="P:proteolysis"/>
    <property type="evidence" value="ECO:0007669"/>
    <property type="project" value="InterPro"/>
</dbReference>
<dbReference type="SUPFAM" id="SSF50630">
    <property type="entry name" value="Acid proteases"/>
    <property type="match status" value="1"/>
</dbReference>
<evidence type="ECO:0000313" key="4">
    <source>
        <dbReference type="EMBL" id="GFG32476.1"/>
    </source>
</evidence>
<evidence type="ECO:0000313" key="5">
    <source>
        <dbReference type="Proteomes" id="UP000502823"/>
    </source>
</evidence>
<dbReference type="Pfam" id="PF00026">
    <property type="entry name" value="Asp"/>
    <property type="match status" value="1"/>
</dbReference>
<dbReference type="InParanoid" id="A0A6L2PJA7"/>
<dbReference type="GO" id="GO:0004190">
    <property type="term" value="F:aspartic-type endopeptidase activity"/>
    <property type="evidence" value="ECO:0007669"/>
    <property type="project" value="InterPro"/>
</dbReference>
<comment type="caution">
    <text evidence="4">The sequence shown here is derived from an EMBL/GenBank/DDBJ whole genome shotgun (WGS) entry which is preliminary data.</text>
</comment>
<dbReference type="InterPro" id="IPR034164">
    <property type="entry name" value="Pepsin-like_dom"/>
</dbReference>
<organism evidence="4 5">
    <name type="scientific">Coptotermes formosanus</name>
    <name type="common">Formosan subterranean termite</name>
    <dbReference type="NCBI Taxonomy" id="36987"/>
    <lineage>
        <taxon>Eukaryota</taxon>
        <taxon>Metazoa</taxon>
        <taxon>Ecdysozoa</taxon>
        <taxon>Arthropoda</taxon>
        <taxon>Hexapoda</taxon>
        <taxon>Insecta</taxon>
        <taxon>Pterygota</taxon>
        <taxon>Neoptera</taxon>
        <taxon>Polyneoptera</taxon>
        <taxon>Dictyoptera</taxon>
        <taxon>Blattodea</taxon>
        <taxon>Blattoidea</taxon>
        <taxon>Termitoidae</taxon>
        <taxon>Rhinotermitidae</taxon>
        <taxon>Coptotermes</taxon>
    </lineage>
</organism>
<evidence type="ECO:0000256" key="1">
    <source>
        <dbReference type="ARBA" id="ARBA00007447"/>
    </source>
</evidence>
<feature type="disulfide bond" evidence="2">
    <location>
        <begin position="247"/>
        <end position="280"/>
    </location>
</feature>
<reference evidence="5" key="1">
    <citation type="submission" date="2020-01" db="EMBL/GenBank/DDBJ databases">
        <title>Draft genome sequence of the Termite Coptotermes fromosanus.</title>
        <authorList>
            <person name="Itakura S."/>
            <person name="Yosikawa Y."/>
            <person name="Umezawa K."/>
        </authorList>
    </citation>
    <scope>NUCLEOTIDE SEQUENCE [LARGE SCALE GENOMIC DNA]</scope>
</reference>
<keyword evidence="2" id="KW-1015">Disulfide bond</keyword>
<evidence type="ECO:0000259" key="3">
    <source>
        <dbReference type="PROSITE" id="PS51767"/>
    </source>
</evidence>
<name>A0A6L2PJA7_COPFO</name>
<dbReference type="Gene3D" id="2.40.70.10">
    <property type="entry name" value="Acid Proteases"/>
    <property type="match status" value="2"/>
</dbReference>
<dbReference type="InterPro" id="IPR021109">
    <property type="entry name" value="Peptidase_aspartic_dom_sf"/>
</dbReference>
<accession>A0A6L2PJA7</accession>
<sequence>MVLLQDSFEEETNCIRIHKQIIPGKPAAFIFRKLGTGHPKPELDHPSISLGNHNLAPFLRRGGTSFFLCGWQVFVRAAVTLIAECAGIVKYQTSRSTRLGPSNRVANVSILDTAYASGNEAHENVTIRTLIAPDQGFLLATDVSVQLCLLGADGVAGMGRPTSGKAAFNLPTVFETFIDEGEINGVFSFHHGSIKVGNEAVVVGVTGFVDTSKYVVVGPTKEINKINRRLGCTNTRRGSSDICEFNCDETANLPAVTFVIGGRNFNISAEYHVQRNGDVCYSGFSPSTHATVFEIGDFFIDHILPIFDSDNKRMGFATATGSL</sequence>
<dbReference type="PROSITE" id="PS51767">
    <property type="entry name" value="PEPTIDASE_A1"/>
    <property type="match status" value="1"/>
</dbReference>
<dbReference type="EMBL" id="BLKM01000369">
    <property type="protein sequence ID" value="GFG32476.1"/>
    <property type="molecule type" value="Genomic_DNA"/>
</dbReference>